<dbReference type="SUPFAM" id="SSF52540">
    <property type="entry name" value="P-loop containing nucleoside triphosphate hydrolases"/>
    <property type="match status" value="1"/>
</dbReference>
<dbReference type="PANTHER" id="PTHR43384">
    <property type="entry name" value="SEPTUM SITE-DETERMINING PROTEIN MIND HOMOLOG, CHLOROPLASTIC-RELATED"/>
    <property type="match status" value="1"/>
</dbReference>
<dbReference type="InterPro" id="IPR050625">
    <property type="entry name" value="ParA/MinD_ATPase"/>
</dbReference>
<dbReference type="Pfam" id="PF01656">
    <property type="entry name" value="CbiA"/>
    <property type="match status" value="1"/>
</dbReference>
<reference evidence="3 4" key="1">
    <citation type="submission" date="2019-05" db="EMBL/GenBank/DDBJ databases">
        <title>Mycolicibacterium sphagni ENV482 genome assembly.</title>
        <authorList>
            <person name="Chen W."/>
            <person name="Faulkner N.W."/>
            <person name="Hyman M.R."/>
        </authorList>
    </citation>
    <scope>NUCLEOTIDE SEQUENCE [LARGE SCALE GENOMIC DNA]</scope>
    <source>
        <strain evidence="3 4">ENV482</strain>
    </source>
</reference>
<dbReference type="RefSeq" id="WP_174398486.1">
    <property type="nucleotide sequence ID" value="NZ_VBSB01000008.1"/>
</dbReference>
<keyword evidence="4" id="KW-1185">Reference proteome</keyword>
<dbReference type="InterPro" id="IPR027417">
    <property type="entry name" value="P-loop_NTPase"/>
</dbReference>
<comment type="caution">
    <text evidence="3">The sequence shown here is derived from an EMBL/GenBank/DDBJ whole genome shotgun (WGS) entry which is preliminary data.</text>
</comment>
<feature type="region of interest" description="Disordered" evidence="1">
    <location>
        <begin position="1"/>
        <end position="101"/>
    </location>
</feature>
<evidence type="ECO:0000259" key="2">
    <source>
        <dbReference type="Pfam" id="PF01656"/>
    </source>
</evidence>
<organism evidence="3 4">
    <name type="scientific">Mycolicibacterium sphagni</name>
    <dbReference type="NCBI Taxonomy" id="1786"/>
    <lineage>
        <taxon>Bacteria</taxon>
        <taxon>Bacillati</taxon>
        <taxon>Actinomycetota</taxon>
        <taxon>Actinomycetes</taxon>
        <taxon>Mycobacteriales</taxon>
        <taxon>Mycobacteriaceae</taxon>
        <taxon>Mycolicibacterium</taxon>
    </lineage>
</organism>
<dbReference type="Proteomes" id="UP000708347">
    <property type="component" value="Unassembled WGS sequence"/>
</dbReference>
<evidence type="ECO:0000256" key="1">
    <source>
        <dbReference type="SAM" id="MobiDB-lite"/>
    </source>
</evidence>
<dbReference type="Gene3D" id="3.40.50.300">
    <property type="entry name" value="P-loop containing nucleotide triphosphate hydrolases"/>
    <property type="match status" value="1"/>
</dbReference>
<evidence type="ECO:0000313" key="4">
    <source>
        <dbReference type="Proteomes" id="UP000708347"/>
    </source>
</evidence>
<dbReference type="InterPro" id="IPR002586">
    <property type="entry name" value="CobQ/CobB/MinD/ParA_Nub-bd_dom"/>
</dbReference>
<proteinExistence type="predicted"/>
<dbReference type="PANTHER" id="PTHR43384:SF14">
    <property type="entry name" value="ESX-1 SECRETION-ASSOCIATED PROTEIN ESPI"/>
    <property type="match status" value="1"/>
</dbReference>
<protein>
    <submittedName>
        <fullName evidence="3">MinD/ParA family protein</fullName>
    </submittedName>
</protein>
<gene>
    <name evidence="3" type="ORF">FEG63_14195</name>
</gene>
<evidence type="ECO:0000313" key="3">
    <source>
        <dbReference type="EMBL" id="NTY60698.1"/>
    </source>
</evidence>
<sequence length="390" mass="41910">MSADYNRLFQPFDGPEGAPDQDDSAGKPAPSSNGHPVAPVGRHARRDRRNDVTAQPPATRASIAQRPTDRIAVAQPGPAATKPPAVEAFTGPAKRVPKPVSRQGWRRWLHKLTRINPGLSPDEKHEIALRTRIRRSPRGAYDIGVLGLKGGAGKTVLTAALGSVFAQVRGDRILVVDADPVSGNLAERVGRQTNSSIVDLLAGNRLASYNDIRAHTSANAVKLEVLATEEYGASQRRLSDDDWRGALEAVSGFYNLVLTDCGNGLPDRAIRGLLTTMSGVVIVTGASVDSARQAAVVIDWMQRNGFRDLLNRACVVITHLVPAESDAVASDLVGRLGRHVRSDRIVVLPWDRHIAAGVEIQLEELGGAYTRKILELAAALSDDFDEAAIR</sequence>
<accession>A0ABX2JSK5</accession>
<name>A0ABX2JSK5_9MYCO</name>
<dbReference type="EMBL" id="VBSB01000008">
    <property type="protein sequence ID" value="NTY60698.1"/>
    <property type="molecule type" value="Genomic_DNA"/>
</dbReference>
<feature type="domain" description="CobQ/CobB/MinD/ParA nucleotide binding" evidence="2">
    <location>
        <begin position="144"/>
        <end position="354"/>
    </location>
</feature>